<evidence type="ECO:0000256" key="1">
    <source>
        <dbReference type="ARBA" id="ARBA00004245"/>
    </source>
</evidence>
<dbReference type="CTD" id="100002505"/>
<keyword evidence="7" id="KW-1185">Reference proteome</keyword>
<dbReference type="Pfam" id="PF05672">
    <property type="entry name" value="MAP7"/>
    <property type="match status" value="1"/>
</dbReference>
<feature type="compositionally biased region" description="Basic and acidic residues" evidence="6">
    <location>
        <begin position="307"/>
        <end position="319"/>
    </location>
</feature>
<feature type="compositionally biased region" description="Basic and acidic residues" evidence="6">
    <location>
        <begin position="70"/>
        <end position="113"/>
    </location>
</feature>
<evidence type="ECO:0000313" key="7">
    <source>
        <dbReference type="Proteomes" id="UP000504632"/>
    </source>
</evidence>
<dbReference type="CDD" id="cd22249">
    <property type="entry name" value="UDM1_RNF168_RNF169-like"/>
    <property type="match status" value="1"/>
</dbReference>
<feature type="compositionally biased region" description="Low complexity" evidence="6">
    <location>
        <begin position="253"/>
        <end position="266"/>
    </location>
</feature>
<feature type="compositionally biased region" description="Polar residues" evidence="6">
    <location>
        <begin position="228"/>
        <end position="245"/>
    </location>
</feature>
<feature type="compositionally biased region" description="Basic and acidic residues" evidence="6">
    <location>
        <begin position="205"/>
        <end position="220"/>
    </location>
</feature>
<feature type="region of interest" description="Disordered" evidence="6">
    <location>
        <begin position="500"/>
        <end position="523"/>
    </location>
</feature>
<protein>
    <submittedName>
        <fullName evidence="8">MAP7 domain-containing protein 2</fullName>
    </submittedName>
</protein>
<feature type="compositionally biased region" description="Basic and acidic residues" evidence="6">
    <location>
        <begin position="327"/>
        <end position="354"/>
    </location>
</feature>
<comment type="similarity">
    <text evidence="2">Belongs to the MAP7 family.</text>
</comment>
<feature type="region of interest" description="Disordered" evidence="6">
    <location>
        <begin position="1"/>
        <end position="462"/>
    </location>
</feature>
<dbReference type="InterPro" id="IPR051483">
    <property type="entry name" value="MAP7_domain-containing"/>
</dbReference>
<dbReference type="Proteomes" id="UP000504632">
    <property type="component" value="Chromosome 3"/>
</dbReference>
<keyword evidence="3" id="KW-0963">Cytoplasm</keyword>
<dbReference type="InParanoid" id="A0A6J2UUJ5"/>
<dbReference type="GO" id="GO:0015630">
    <property type="term" value="C:microtubule cytoskeleton"/>
    <property type="evidence" value="ECO:0007669"/>
    <property type="project" value="InterPro"/>
</dbReference>
<reference evidence="8" key="1">
    <citation type="submission" date="2025-08" db="UniProtKB">
        <authorList>
            <consortium name="RefSeq"/>
        </authorList>
    </citation>
    <scope>IDENTIFICATION</scope>
</reference>
<feature type="compositionally biased region" description="Basic and acidic residues" evidence="6">
    <location>
        <begin position="17"/>
        <end position="50"/>
    </location>
</feature>
<sequence length="718" mass="81352">MATLAFEVSVGKNTEGSTKKDKAQLARERREEREKIQVLRERAVQEKEQRAQQLYARSVDERGRRLKQQRQKEEHRRLAVEEKRRQRTEEEKERLEALLRRSIDRSYHLEQRPKRWTWGGPAGGTDGDPKIALPPHPTSATLANDPSASPSASQSKDVPDFMIPPESPESILNKRLSSSSATLPNMEKASPSPHRSPYRSSPNGADRRSISTGPREESKEAAAPPKTPQTEKQTGEKGTTPTLTESPYKHLGSPTTPTRSSSPQTQNKNPGTPKRARSVKSRVQSPCSPGQYPPSPMRNRATTPSSDSKRWEGEEKGAGDGRGYSTLERKSSKTETTERKISKSASRDLGDRNADASPVTPTGRSFAGTTDAEEASRLLAERRRLARVQKEQEEKQRAEEERLRAEELERRQAEEQEQREKAARRAEEDRKRQEEERRRKEEEDRRQKERRWKEMQEQLDREREEAILRAQREAERKRQEREILKLQEEQERLQRKKRIEEIMKRTRKPDTEPKKEEVPLEPPFPVSMVEPVSSSVEMVEISTSAVMKANESLISTTTEPSIINLVPLDAKTTAADDLSDGVQSMDVSPVSRDDLISIQESSPGSEVSQSRMSNTQTLEDLLVLAGQASFPKVTPSTTQDDCNRNLIQGFSSAAADSQLIQSLGPTSDKLRRRGSLGLDFPGRDWTRCQPDVRRLFRASTPAPSRFSRGDHPFALQFL</sequence>
<evidence type="ECO:0000256" key="4">
    <source>
        <dbReference type="ARBA" id="ARBA00023054"/>
    </source>
</evidence>
<dbReference type="GeneID" id="115806694"/>
<feature type="compositionally biased region" description="Polar residues" evidence="6">
    <location>
        <begin position="138"/>
        <end position="156"/>
    </location>
</feature>
<dbReference type="AlphaFoldDB" id="A0A6J2UUJ5"/>
<dbReference type="OrthoDB" id="8897990at2759"/>
<feature type="compositionally biased region" description="Basic and acidic residues" evidence="6">
    <location>
        <begin position="500"/>
        <end position="518"/>
    </location>
</feature>
<feature type="compositionally biased region" description="Low complexity" evidence="6">
    <location>
        <begin position="190"/>
        <end position="202"/>
    </location>
</feature>
<evidence type="ECO:0000256" key="2">
    <source>
        <dbReference type="ARBA" id="ARBA00007525"/>
    </source>
</evidence>
<evidence type="ECO:0000256" key="3">
    <source>
        <dbReference type="ARBA" id="ARBA00022490"/>
    </source>
</evidence>
<dbReference type="GO" id="GO:0000226">
    <property type="term" value="P:microtubule cytoskeleton organization"/>
    <property type="evidence" value="ECO:0007669"/>
    <property type="project" value="InterPro"/>
</dbReference>
<proteinExistence type="inferred from homology"/>
<evidence type="ECO:0000256" key="5">
    <source>
        <dbReference type="ARBA" id="ARBA00023212"/>
    </source>
</evidence>
<feature type="compositionally biased region" description="Basic and acidic residues" evidence="6">
    <location>
        <begin position="374"/>
        <end position="462"/>
    </location>
</feature>
<comment type="subcellular location">
    <subcellularLocation>
        <location evidence="1">Cytoplasm</location>
        <location evidence="1">Cytoskeleton</location>
    </subcellularLocation>
</comment>
<dbReference type="RefSeq" id="XP_030623418.1">
    <property type="nucleotide sequence ID" value="XM_030767558.1"/>
</dbReference>
<dbReference type="PANTHER" id="PTHR15073:SF3">
    <property type="entry name" value="MAP7 DOMAIN-CONTAINING PROTEIN 2"/>
    <property type="match status" value="1"/>
</dbReference>
<dbReference type="InterPro" id="IPR008604">
    <property type="entry name" value="MAP7_fam"/>
</dbReference>
<evidence type="ECO:0000313" key="8">
    <source>
        <dbReference type="RefSeq" id="XP_030623418.1"/>
    </source>
</evidence>
<gene>
    <name evidence="8" type="primary">map7d2b</name>
</gene>
<keyword evidence="4" id="KW-0175">Coiled coil</keyword>
<organism evidence="7 8">
    <name type="scientific">Chanos chanos</name>
    <name type="common">Milkfish</name>
    <name type="synonym">Mugil chanos</name>
    <dbReference type="NCBI Taxonomy" id="29144"/>
    <lineage>
        <taxon>Eukaryota</taxon>
        <taxon>Metazoa</taxon>
        <taxon>Chordata</taxon>
        <taxon>Craniata</taxon>
        <taxon>Vertebrata</taxon>
        <taxon>Euteleostomi</taxon>
        <taxon>Actinopterygii</taxon>
        <taxon>Neopterygii</taxon>
        <taxon>Teleostei</taxon>
        <taxon>Ostariophysi</taxon>
        <taxon>Gonorynchiformes</taxon>
        <taxon>Chanidae</taxon>
        <taxon>Chanos</taxon>
    </lineage>
</organism>
<name>A0A6J2UUJ5_CHACN</name>
<evidence type="ECO:0000256" key="6">
    <source>
        <dbReference type="SAM" id="MobiDB-lite"/>
    </source>
</evidence>
<accession>A0A6J2UUJ5</accession>
<dbReference type="PANTHER" id="PTHR15073">
    <property type="entry name" value="MICROTUBULE-ASSOCIATED PROTEIN"/>
    <property type="match status" value="1"/>
</dbReference>
<keyword evidence="5" id="KW-0206">Cytoskeleton</keyword>